<sequence>MRAMVMVLIIIAEGLTVDTSMVMATFLQEGKMALGYQSEQDMHSMKEHKAYVKKQSKMCLPPFGQCELEPYLEWEGKVEKLFQVYDLMEKDKAPLALESFTHGAIGWWESACESRRKRVLETIKTWKILKEDMRLSFGVTYLEKQKRHNERMKPKKEKQLLISSQGLVKKETKKFSIVEESQRAIKLLQVKEVVGALVEVYAASEDSCDFKMKKSIEEEKESEIKEKERMERKESLVEES</sequence>
<proteinExistence type="predicted"/>
<evidence type="ECO:0000313" key="2">
    <source>
        <dbReference type="Proteomes" id="UP001060085"/>
    </source>
</evidence>
<dbReference type="Proteomes" id="UP001060085">
    <property type="component" value="Linkage Group LG02"/>
</dbReference>
<gene>
    <name evidence="1" type="ORF">M9H77_07632</name>
</gene>
<protein>
    <submittedName>
        <fullName evidence="1">Uncharacterized protein</fullName>
    </submittedName>
</protein>
<keyword evidence="2" id="KW-1185">Reference proteome</keyword>
<dbReference type="EMBL" id="CM044702">
    <property type="protein sequence ID" value="KAI5676682.1"/>
    <property type="molecule type" value="Genomic_DNA"/>
</dbReference>
<accession>A0ACC0BVQ4</accession>
<reference evidence="2" key="1">
    <citation type="journal article" date="2023" name="Nat. Plants">
        <title>Single-cell RNA sequencing provides a high-resolution roadmap for understanding the multicellular compartmentation of specialized metabolism.</title>
        <authorList>
            <person name="Sun S."/>
            <person name="Shen X."/>
            <person name="Li Y."/>
            <person name="Li Y."/>
            <person name="Wang S."/>
            <person name="Li R."/>
            <person name="Zhang H."/>
            <person name="Shen G."/>
            <person name="Guo B."/>
            <person name="Wei J."/>
            <person name="Xu J."/>
            <person name="St-Pierre B."/>
            <person name="Chen S."/>
            <person name="Sun C."/>
        </authorList>
    </citation>
    <scope>NUCLEOTIDE SEQUENCE [LARGE SCALE GENOMIC DNA]</scope>
</reference>
<name>A0ACC0BVQ4_CATRO</name>
<organism evidence="1 2">
    <name type="scientific">Catharanthus roseus</name>
    <name type="common">Madagascar periwinkle</name>
    <name type="synonym">Vinca rosea</name>
    <dbReference type="NCBI Taxonomy" id="4058"/>
    <lineage>
        <taxon>Eukaryota</taxon>
        <taxon>Viridiplantae</taxon>
        <taxon>Streptophyta</taxon>
        <taxon>Embryophyta</taxon>
        <taxon>Tracheophyta</taxon>
        <taxon>Spermatophyta</taxon>
        <taxon>Magnoliopsida</taxon>
        <taxon>eudicotyledons</taxon>
        <taxon>Gunneridae</taxon>
        <taxon>Pentapetalae</taxon>
        <taxon>asterids</taxon>
        <taxon>lamiids</taxon>
        <taxon>Gentianales</taxon>
        <taxon>Apocynaceae</taxon>
        <taxon>Rauvolfioideae</taxon>
        <taxon>Vinceae</taxon>
        <taxon>Catharanthinae</taxon>
        <taxon>Catharanthus</taxon>
    </lineage>
</organism>
<evidence type="ECO:0000313" key="1">
    <source>
        <dbReference type="EMBL" id="KAI5676682.1"/>
    </source>
</evidence>
<comment type="caution">
    <text evidence="1">The sequence shown here is derived from an EMBL/GenBank/DDBJ whole genome shotgun (WGS) entry which is preliminary data.</text>
</comment>